<evidence type="ECO:0008006" key="4">
    <source>
        <dbReference type="Google" id="ProtNLM"/>
    </source>
</evidence>
<accession>A0AAE0J3F6</accession>
<evidence type="ECO:0000313" key="3">
    <source>
        <dbReference type="Proteomes" id="UP001286456"/>
    </source>
</evidence>
<name>A0AAE0J3F6_9PEZI</name>
<dbReference type="EMBL" id="JAUEPO010000001">
    <property type="protein sequence ID" value="KAK3335526.1"/>
    <property type="molecule type" value="Genomic_DNA"/>
</dbReference>
<evidence type="ECO:0000313" key="2">
    <source>
        <dbReference type="EMBL" id="KAK3335526.1"/>
    </source>
</evidence>
<feature type="signal peptide" evidence="1">
    <location>
        <begin position="1"/>
        <end position="24"/>
    </location>
</feature>
<dbReference type="Proteomes" id="UP001286456">
    <property type="component" value="Unassembled WGS sequence"/>
</dbReference>
<sequence>MPDHFFILILISIFQFLCLQVKYGDIYCIQVYAYQYSILKVKELHLFSLHQSTTAGQKVEQTSILAVRSIAT</sequence>
<keyword evidence="1" id="KW-0732">Signal</keyword>
<organism evidence="2 3">
    <name type="scientific">Cercophora scortea</name>
    <dbReference type="NCBI Taxonomy" id="314031"/>
    <lineage>
        <taxon>Eukaryota</taxon>
        <taxon>Fungi</taxon>
        <taxon>Dikarya</taxon>
        <taxon>Ascomycota</taxon>
        <taxon>Pezizomycotina</taxon>
        <taxon>Sordariomycetes</taxon>
        <taxon>Sordariomycetidae</taxon>
        <taxon>Sordariales</taxon>
        <taxon>Lasiosphaeriaceae</taxon>
        <taxon>Cercophora</taxon>
    </lineage>
</organism>
<reference evidence="2" key="1">
    <citation type="journal article" date="2023" name="Mol. Phylogenet. Evol.">
        <title>Genome-scale phylogeny and comparative genomics of the fungal order Sordariales.</title>
        <authorList>
            <person name="Hensen N."/>
            <person name="Bonometti L."/>
            <person name="Westerberg I."/>
            <person name="Brannstrom I.O."/>
            <person name="Guillou S."/>
            <person name="Cros-Aarteil S."/>
            <person name="Calhoun S."/>
            <person name="Haridas S."/>
            <person name="Kuo A."/>
            <person name="Mondo S."/>
            <person name="Pangilinan J."/>
            <person name="Riley R."/>
            <person name="LaButti K."/>
            <person name="Andreopoulos B."/>
            <person name="Lipzen A."/>
            <person name="Chen C."/>
            <person name="Yan M."/>
            <person name="Daum C."/>
            <person name="Ng V."/>
            <person name="Clum A."/>
            <person name="Steindorff A."/>
            <person name="Ohm R.A."/>
            <person name="Martin F."/>
            <person name="Silar P."/>
            <person name="Natvig D.O."/>
            <person name="Lalanne C."/>
            <person name="Gautier V."/>
            <person name="Ament-Velasquez S.L."/>
            <person name="Kruys A."/>
            <person name="Hutchinson M.I."/>
            <person name="Powell A.J."/>
            <person name="Barry K."/>
            <person name="Miller A.N."/>
            <person name="Grigoriev I.V."/>
            <person name="Debuchy R."/>
            <person name="Gladieux P."/>
            <person name="Hiltunen Thoren M."/>
            <person name="Johannesson H."/>
        </authorList>
    </citation>
    <scope>NUCLEOTIDE SEQUENCE</scope>
    <source>
        <strain evidence="2">SMH4131-1</strain>
    </source>
</reference>
<feature type="chain" id="PRO_5042089307" description="Secreted protein" evidence="1">
    <location>
        <begin position="25"/>
        <end position="72"/>
    </location>
</feature>
<dbReference type="AlphaFoldDB" id="A0AAE0J3F6"/>
<proteinExistence type="predicted"/>
<keyword evidence="3" id="KW-1185">Reference proteome</keyword>
<reference evidence="2" key="2">
    <citation type="submission" date="2023-06" db="EMBL/GenBank/DDBJ databases">
        <authorList>
            <consortium name="Lawrence Berkeley National Laboratory"/>
            <person name="Haridas S."/>
            <person name="Hensen N."/>
            <person name="Bonometti L."/>
            <person name="Westerberg I."/>
            <person name="Brannstrom I.O."/>
            <person name="Guillou S."/>
            <person name="Cros-Aarteil S."/>
            <person name="Calhoun S."/>
            <person name="Kuo A."/>
            <person name="Mondo S."/>
            <person name="Pangilinan J."/>
            <person name="Riley R."/>
            <person name="Labutti K."/>
            <person name="Andreopoulos B."/>
            <person name="Lipzen A."/>
            <person name="Chen C."/>
            <person name="Yanf M."/>
            <person name="Daum C."/>
            <person name="Ng V."/>
            <person name="Clum A."/>
            <person name="Steindorff A."/>
            <person name="Ohm R."/>
            <person name="Martin F."/>
            <person name="Silar P."/>
            <person name="Natvig D."/>
            <person name="Lalanne C."/>
            <person name="Gautier V."/>
            <person name="Ament-Velasquez S.L."/>
            <person name="Kruys A."/>
            <person name="Hutchinson M.I."/>
            <person name="Powell A.J."/>
            <person name="Barry K."/>
            <person name="Miller A.N."/>
            <person name="Grigoriev I.V."/>
            <person name="Debuchy R."/>
            <person name="Gladieux P."/>
            <person name="Thoren M.H."/>
            <person name="Johannesson H."/>
        </authorList>
    </citation>
    <scope>NUCLEOTIDE SEQUENCE</scope>
    <source>
        <strain evidence="2">SMH4131-1</strain>
    </source>
</reference>
<evidence type="ECO:0000256" key="1">
    <source>
        <dbReference type="SAM" id="SignalP"/>
    </source>
</evidence>
<gene>
    <name evidence="2" type="ORF">B0T19DRAFT_406689</name>
</gene>
<comment type="caution">
    <text evidence="2">The sequence shown here is derived from an EMBL/GenBank/DDBJ whole genome shotgun (WGS) entry which is preliminary data.</text>
</comment>
<protein>
    <recommendedName>
        <fullName evidence="4">Secreted protein</fullName>
    </recommendedName>
</protein>